<keyword evidence="6 15" id="KW-0812">Transmembrane</keyword>
<feature type="transmembrane region" description="Helical" evidence="16">
    <location>
        <begin position="26"/>
        <end position="51"/>
    </location>
</feature>
<dbReference type="SUPFAM" id="SSF81464">
    <property type="entry name" value="Cytochrome c oxidase subunit II-like, transmembrane region"/>
    <property type="match status" value="1"/>
</dbReference>
<keyword evidence="13 15" id="KW-0472">Membrane</keyword>
<evidence type="ECO:0000256" key="9">
    <source>
        <dbReference type="ARBA" id="ARBA00022967"/>
    </source>
</evidence>
<name>A0AB39CC80_9BIVA</name>
<keyword evidence="10 15" id="KW-0249">Electron transport</keyword>
<dbReference type="Pfam" id="PF00116">
    <property type="entry name" value="COX2"/>
    <property type="match status" value="1"/>
</dbReference>
<dbReference type="EMBL" id="PP187731">
    <property type="protein sequence ID" value="XDJ13610.1"/>
    <property type="molecule type" value="Genomic_DNA"/>
</dbReference>
<comment type="subcellular location">
    <subcellularLocation>
        <location evidence="1">Membrane</location>
        <topology evidence="1">Multi-pass membrane protein</topology>
    </subcellularLocation>
    <subcellularLocation>
        <location evidence="15">Mitochondrion inner membrane</location>
        <topology evidence="15">Multi-pass membrane protein</topology>
    </subcellularLocation>
</comment>
<evidence type="ECO:0000256" key="6">
    <source>
        <dbReference type="ARBA" id="ARBA00022692"/>
    </source>
</evidence>
<dbReference type="InterPro" id="IPR011759">
    <property type="entry name" value="Cyt_c_oxidase_su2_TM_dom"/>
</dbReference>
<feature type="domain" description="Cytochrome oxidase subunit II transmembrane region profile" evidence="18">
    <location>
        <begin position="1"/>
        <end position="93"/>
    </location>
</feature>
<evidence type="ECO:0000259" key="18">
    <source>
        <dbReference type="PROSITE" id="PS50999"/>
    </source>
</evidence>
<dbReference type="GO" id="GO:0005507">
    <property type="term" value="F:copper ion binding"/>
    <property type="evidence" value="ECO:0007669"/>
    <property type="project" value="InterPro"/>
</dbReference>
<evidence type="ECO:0000256" key="15">
    <source>
        <dbReference type="RuleBase" id="RU000457"/>
    </source>
</evidence>
<comment type="similarity">
    <text evidence="2 15">Belongs to the cytochrome c oxidase subunit 2 family.</text>
</comment>
<gene>
    <name evidence="19" type="primary">COX2</name>
</gene>
<geneLocation type="mitochondrion" evidence="19"/>
<dbReference type="SUPFAM" id="SSF49503">
    <property type="entry name" value="Cupredoxins"/>
    <property type="match status" value="1"/>
</dbReference>
<dbReference type="Gene3D" id="1.10.287.90">
    <property type="match status" value="1"/>
</dbReference>
<evidence type="ECO:0000256" key="14">
    <source>
        <dbReference type="ARBA" id="ARBA00049512"/>
    </source>
</evidence>
<dbReference type="Pfam" id="PF02790">
    <property type="entry name" value="COX2_TM"/>
    <property type="match status" value="1"/>
</dbReference>
<keyword evidence="4 15" id="KW-0813">Transport</keyword>
<dbReference type="PROSITE" id="PS00078">
    <property type="entry name" value="COX2"/>
    <property type="match status" value="1"/>
</dbReference>
<dbReference type="InterPro" id="IPR045187">
    <property type="entry name" value="CcO_II"/>
</dbReference>
<evidence type="ECO:0000256" key="7">
    <source>
        <dbReference type="ARBA" id="ARBA00022723"/>
    </source>
</evidence>
<evidence type="ECO:0000256" key="1">
    <source>
        <dbReference type="ARBA" id="ARBA00004141"/>
    </source>
</evidence>
<dbReference type="PANTHER" id="PTHR22888:SF9">
    <property type="entry name" value="CYTOCHROME C OXIDASE SUBUNIT 2"/>
    <property type="match status" value="1"/>
</dbReference>
<evidence type="ECO:0000256" key="2">
    <source>
        <dbReference type="ARBA" id="ARBA00007866"/>
    </source>
</evidence>
<comment type="function">
    <text evidence="15">Component of the cytochrome c oxidase, the last enzyme in the mitochondrial electron transport chain which drives oxidative phosphorylation. The respiratory chain contains 3 multisubunit complexes succinate dehydrogenase (complex II, CII), ubiquinol-cytochrome c oxidoreductase (cytochrome b-c1 complex, complex III, CIII) and cytochrome c oxidase (complex IV, CIV), that cooperate to transfer electrons derived from NADH and succinate to molecular oxygen, creating an electrochemical gradient over the inner membrane that drives transmembrane transport and the ATP synthase. Cytochrome c oxidase is the component of the respiratory chain that catalyzes the reduction of oxygen to water. Electrons originating from reduced cytochrome c in the intermembrane space (IMS) are transferred via the dinuclear copper A center (CU(A)) of subunit 2 and heme A of subunit 1 to the active site in subunit 1, a binuclear center (BNC) formed by heme A3 and copper B (CU(B)). The BNC reduces molecular oxygen to 2 water molecules using 4 electrons from cytochrome c in the IMS and 4 protons from the mitochondrial matrix.</text>
</comment>
<evidence type="ECO:0000256" key="10">
    <source>
        <dbReference type="ARBA" id="ARBA00022982"/>
    </source>
</evidence>
<comment type="cofactor">
    <cofactor evidence="15">
        <name>Cu cation</name>
        <dbReference type="ChEBI" id="CHEBI:23378"/>
    </cofactor>
    <text evidence="15">Binds a copper A center.</text>
</comment>
<dbReference type="InterPro" id="IPR002429">
    <property type="entry name" value="CcO_II-like_C"/>
</dbReference>
<dbReference type="InterPro" id="IPR036257">
    <property type="entry name" value="Cyt_c_oxidase_su2_TM_sf"/>
</dbReference>
<dbReference type="GO" id="GO:0005743">
    <property type="term" value="C:mitochondrial inner membrane"/>
    <property type="evidence" value="ECO:0007669"/>
    <property type="project" value="UniProtKB-SubCell"/>
</dbReference>
<proteinExistence type="inferred from homology"/>
<dbReference type="PANTHER" id="PTHR22888">
    <property type="entry name" value="CYTOCHROME C OXIDASE, SUBUNIT II"/>
    <property type="match status" value="1"/>
</dbReference>
<evidence type="ECO:0000256" key="8">
    <source>
        <dbReference type="ARBA" id="ARBA00022842"/>
    </source>
</evidence>
<evidence type="ECO:0000256" key="5">
    <source>
        <dbReference type="ARBA" id="ARBA00022660"/>
    </source>
</evidence>
<evidence type="ECO:0000256" key="13">
    <source>
        <dbReference type="ARBA" id="ARBA00023136"/>
    </source>
</evidence>
<dbReference type="AlphaFoldDB" id="A0AB39CC80"/>
<dbReference type="InterPro" id="IPR008972">
    <property type="entry name" value="Cupredoxin"/>
</dbReference>
<dbReference type="PROSITE" id="PS50857">
    <property type="entry name" value="COX2_CUA"/>
    <property type="match status" value="1"/>
</dbReference>
<keyword evidence="15 19" id="KW-0496">Mitochondrion</keyword>
<keyword evidence="15" id="KW-0999">Mitochondrion inner membrane</keyword>
<evidence type="ECO:0000313" key="19">
    <source>
        <dbReference type="EMBL" id="XDJ13610.1"/>
    </source>
</evidence>
<evidence type="ECO:0000256" key="16">
    <source>
        <dbReference type="SAM" id="Phobius"/>
    </source>
</evidence>
<organism evidence="19">
    <name type="scientific">Thyasira tokunagai</name>
    <dbReference type="NCBI Taxonomy" id="3055801"/>
    <lineage>
        <taxon>Eukaryota</taxon>
        <taxon>Metazoa</taxon>
        <taxon>Spiralia</taxon>
        <taxon>Lophotrochozoa</taxon>
        <taxon>Mollusca</taxon>
        <taxon>Bivalvia</taxon>
        <taxon>Autobranchia</taxon>
        <taxon>Heteroconchia</taxon>
        <taxon>Euheterodonta</taxon>
        <taxon>Imparidentia</taxon>
        <taxon>Lucinida</taxon>
        <taxon>Thyasiroidea</taxon>
        <taxon>Thyasiridae</taxon>
        <taxon>Thyasira</taxon>
    </lineage>
</organism>
<dbReference type="PROSITE" id="PS50999">
    <property type="entry name" value="COX2_TM"/>
    <property type="match status" value="1"/>
</dbReference>
<protein>
    <recommendedName>
        <fullName evidence="3 15">Cytochrome c oxidase subunit 2</fullName>
    </recommendedName>
</protein>
<dbReference type="PRINTS" id="PR01166">
    <property type="entry name" value="CYCOXIDASEII"/>
</dbReference>
<evidence type="ECO:0000256" key="3">
    <source>
        <dbReference type="ARBA" id="ARBA00015946"/>
    </source>
</evidence>
<accession>A0AB39CC80</accession>
<keyword evidence="12 15" id="KW-0186">Copper</keyword>
<dbReference type="GO" id="GO:0004129">
    <property type="term" value="F:cytochrome-c oxidase activity"/>
    <property type="evidence" value="ECO:0007669"/>
    <property type="project" value="UniProtKB-EC"/>
</dbReference>
<keyword evidence="8" id="KW-0460">Magnesium</keyword>
<comment type="catalytic activity">
    <reaction evidence="14">
        <text>4 Fe(II)-[cytochrome c] + O2 + 8 H(+)(in) = 4 Fe(III)-[cytochrome c] + 2 H2O + 4 H(+)(out)</text>
        <dbReference type="Rhea" id="RHEA:11436"/>
        <dbReference type="Rhea" id="RHEA-COMP:10350"/>
        <dbReference type="Rhea" id="RHEA-COMP:14399"/>
        <dbReference type="ChEBI" id="CHEBI:15377"/>
        <dbReference type="ChEBI" id="CHEBI:15378"/>
        <dbReference type="ChEBI" id="CHEBI:15379"/>
        <dbReference type="ChEBI" id="CHEBI:29033"/>
        <dbReference type="ChEBI" id="CHEBI:29034"/>
        <dbReference type="EC" id="7.1.1.9"/>
    </reaction>
    <physiologicalReaction direction="left-to-right" evidence="14">
        <dbReference type="Rhea" id="RHEA:11437"/>
    </physiologicalReaction>
</comment>
<keyword evidence="5 15" id="KW-0679">Respiratory chain</keyword>
<evidence type="ECO:0000256" key="12">
    <source>
        <dbReference type="ARBA" id="ARBA00023008"/>
    </source>
</evidence>
<evidence type="ECO:0000256" key="4">
    <source>
        <dbReference type="ARBA" id="ARBA00022448"/>
    </source>
</evidence>
<dbReference type="InterPro" id="IPR001505">
    <property type="entry name" value="Copper_CuA"/>
</dbReference>
<feature type="domain" description="Cytochrome oxidase subunit II copper A binding" evidence="17">
    <location>
        <begin position="95"/>
        <end position="289"/>
    </location>
</feature>
<keyword evidence="9" id="KW-1278">Translocase</keyword>
<sequence>MAVWAQSYFLNPNSMVLFFLAEYHNLTMFLMTNILVFLLAMLILLLSGTVFSSCPWKEDNKTLEILWTIFPAYWLVMLAVPSLGNLYRMDLSKCEYEVLFKAIGNQWYWSYEYSMEGLGSSLNCLSNLEGNSVKGSELSMKIGEMYTFNSLEKNLFGASPLNVSAVLSSCLGKFFYCGGVSFVSYMEDPKELNLGDYRLLEVDNRVICPGLANVRVNITSADVIHSWTMPAMGVKVDAVPGRLNCATFKTLDYGVFYGQCSEMCGAKHSFMPICLEAIPFNWFRLWMKEFQVGA</sequence>
<reference evidence="19" key="1">
    <citation type="submission" date="2024-01" db="EMBL/GenBank/DDBJ databases">
        <authorList>
            <person name="Shin J.-S."/>
            <person name="Song C.-U."/>
            <person name="Choi H."/>
            <person name="Kwon K.-K."/>
            <person name="Eyun S.-i."/>
            <person name="Choi K.-S."/>
        </authorList>
    </citation>
    <scope>NUCLEOTIDE SEQUENCE</scope>
</reference>
<evidence type="ECO:0000256" key="11">
    <source>
        <dbReference type="ARBA" id="ARBA00022989"/>
    </source>
</evidence>
<keyword evidence="7 15" id="KW-0479">Metal-binding</keyword>
<dbReference type="GO" id="GO:0042773">
    <property type="term" value="P:ATP synthesis coupled electron transport"/>
    <property type="evidence" value="ECO:0007669"/>
    <property type="project" value="TreeGrafter"/>
</dbReference>
<evidence type="ECO:0000259" key="17">
    <source>
        <dbReference type="PROSITE" id="PS50857"/>
    </source>
</evidence>
<dbReference type="Gene3D" id="2.60.40.420">
    <property type="entry name" value="Cupredoxins - blue copper proteins"/>
    <property type="match status" value="2"/>
</dbReference>
<keyword evidence="11 16" id="KW-1133">Transmembrane helix</keyword>
<feature type="transmembrane region" description="Helical" evidence="16">
    <location>
        <begin position="63"/>
        <end position="84"/>
    </location>
</feature>